<proteinExistence type="predicted"/>
<keyword evidence="2" id="KW-1185">Reference proteome</keyword>
<reference evidence="1 2" key="1">
    <citation type="journal article" date="2020" name="Microorganisms">
        <title>Reliable Identification of Environmental Pseudomonas Isolates Using the rpoD Gene.</title>
        <authorList>
            <consortium name="The Broad Institute Genome Sequencing Platform"/>
            <person name="Girard L."/>
            <person name="Lood C."/>
            <person name="Rokni-Zadeh H."/>
            <person name="van Noort V."/>
            <person name="Lavigne R."/>
            <person name="De Mot R."/>
        </authorList>
    </citation>
    <scope>NUCLEOTIDE SEQUENCE [LARGE SCALE GENOMIC DNA]</scope>
    <source>
        <strain evidence="1 2">RW7P2</strain>
    </source>
</reference>
<gene>
    <name evidence="1" type="ORF">HU747_13415</name>
</gene>
<sequence length="555" mass="62513">MGKHKVFAKTDLGIPQIERNHDAAGNLVIPPEAIPPANTKVEFLRNTSNLRCFDFVRWYGIGIDQITYACQRQIERFLAGQDGAVTDTTASNYCAKGLRNFFEYCVLQATAYGRNLALIDVNRELIDGYLGHLACMGVSTTTQKSIYSQTKPVLLALGRRGLIFLGTSGDAAIFPRNPFPNISSKSKGEKALSKQERQALTIALRQAIKPIWDDNPPVTSELLVLALLIVALHTGRNSTPLLEMGRDCLRSHPRDNTAFLVLWKRRGYNTSKVALRTESEAERLFESTPSVRTNVERLIRRVMALTQPLDAEAPDAFKGRVWLYRTSAGKVTALTAGALAWGINQFIARQGLTDSNGKPLRINISRLRKTFANRIFELTNGDLTLTAAALGNTPQVADQHYLKPDENTLRNWKFMGELLVQELLTRTIGATYKDTPMGRCANATDGQYAPKRQGATCMSFMNCLRCRHYAVTAEDLYKLFSFYFRVLAERSRMNKRRWLQEYAHIPRLIDHYIVAEGLRRGIFKPAIVEAKRELARTQPHPFWSVDLIDNLEIFA</sequence>
<evidence type="ECO:0008006" key="3">
    <source>
        <dbReference type="Google" id="ProtNLM"/>
    </source>
</evidence>
<name>A0ABR6V7T4_9PSED</name>
<comment type="caution">
    <text evidence="1">The sequence shown here is derived from an EMBL/GenBank/DDBJ whole genome shotgun (WGS) entry which is preliminary data.</text>
</comment>
<evidence type="ECO:0000313" key="1">
    <source>
        <dbReference type="EMBL" id="MBC3476593.1"/>
    </source>
</evidence>
<dbReference type="Proteomes" id="UP000628086">
    <property type="component" value="Unassembled WGS sequence"/>
</dbReference>
<protein>
    <recommendedName>
        <fullName evidence="3">Core-binding (CB) domain-containing protein</fullName>
    </recommendedName>
</protein>
<dbReference type="EMBL" id="JABWRS010000008">
    <property type="protein sequence ID" value="MBC3476593.1"/>
    <property type="molecule type" value="Genomic_DNA"/>
</dbReference>
<accession>A0ABR6V7T4</accession>
<evidence type="ECO:0000313" key="2">
    <source>
        <dbReference type="Proteomes" id="UP000628086"/>
    </source>
</evidence>
<organism evidence="1 2">
    <name type="scientific">Pseudomonas taiwanensis</name>
    <dbReference type="NCBI Taxonomy" id="470150"/>
    <lineage>
        <taxon>Bacteria</taxon>
        <taxon>Pseudomonadati</taxon>
        <taxon>Pseudomonadota</taxon>
        <taxon>Gammaproteobacteria</taxon>
        <taxon>Pseudomonadales</taxon>
        <taxon>Pseudomonadaceae</taxon>
        <taxon>Pseudomonas</taxon>
    </lineage>
</organism>
<dbReference type="RefSeq" id="WP_186598738.1">
    <property type="nucleotide sequence ID" value="NZ_JABWRS010000008.1"/>
</dbReference>